<keyword evidence="3 8" id="KW-0479">Metal-binding</keyword>
<comment type="cofactor">
    <cofactor evidence="8">
        <name>Zn(2+)</name>
        <dbReference type="ChEBI" id="CHEBI:29105"/>
    </cofactor>
    <text evidence="8">Binds 1 zinc ion per subunit.</text>
</comment>
<dbReference type="InterPro" id="IPR051607">
    <property type="entry name" value="Metallo-dep_hydrolases"/>
</dbReference>
<evidence type="ECO:0000256" key="7">
    <source>
        <dbReference type="ARBA" id="ARBA00056079"/>
    </source>
</evidence>
<comment type="function">
    <text evidence="7 8">Catalyzes the hydrolytic deamination of guanine, producing xanthine and ammonia.</text>
</comment>
<organism evidence="10 11">
    <name type="scientific">Botryosphaeria dothidea</name>
    <dbReference type="NCBI Taxonomy" id="55169"/>
    <lineage>
        <taxon>Eukaryota</taxon>
        <taxon>Fungi</taxon>
        <taxon>Dikarya</taxon>
        <taxon>Ascomycota</taxon>
        <taxon>Pezizomycotina</taxon>
        <taxon>Dothideomycetes</taxon>
        <taxon>Dothideomycetes incertae sedis</taxon>
        <taxon>Botryosphaeriales</taxon>
        <taxon>Botryosphaeriaceae</taxon>
        <taxon>Botryosphaeria</taxon>
    </lineage>
</organism>
<keyword evidence="11" id="KW-1185">Reference proteome</keyword>
<dbReference type="SUPFAM" id="SSF51556">
    <property type="entry name" value="Metallo-dependent hydrolases"/>
    <property type="match status" value="1"/>
</dbReference>
<dbReference type="Pfam" id="PF01979">
    <property type="entry name" value="Amidohydro_1"/>
    <property type="match status" value="1"/>
</dbReference>
<evidence type="ECO:0000313" key="10">
    <source>
        <dbReference type="EMBL" id="KAF4307078.1"/>
    </source>
</evidence>
<comment type="caution">
    <text evidence="10">The sequence shown here is derived from an EMBL/GenBank/DDBJ whole genome shotgun (WGS) entry which is preliminary data.</text>
</comment>
<dbReference type="Gene3D" id="2.30.40.10">
    <property type="entry name" value="Urease, subunit C, domain 1"/>
    <property type="match status" value="1"/>
</dbReference>
<evidence type="ECO:0000256" key="4">
    <source>
        <dbReference type="ARBA" id="ARBA00022801"/>
    </source>
</evidence>
<comment type="similarity">
    <text evidence="2 8">Belongs to the metallo-dependent hydrolases superfamily. ATZ/TRZ family.</text>
</comment>
<dbReference type="Proteomes" id="UP000572817">
    <property type="component" value="Unassembled WGS sequence"/>
</dbReference>
<dbReference type="GO" id="GO:0005829">
    <property type="term" value="C:cytosol"/>
    <property type="evidence" value="ECO:0007669"/>
    <property type="project" value="TreeGrafter"/>
</dbReference>
<dbReference type="NCBIfam" id="TIGR02967">
    <property type="entry name" value="guan_deamin"/>
    <property type="match status" value="1"/>
</dbReference>
<accession>A0A8H4N4N5</accession>
<evidence type="ECO:0000256" key="1">
    <source>
        <dbReference type="ARBA" id="ARBA00004984"/>
    </source>
</evidence>
<dbReference type="InterPro" id="IPR011059">
    <property type="entry name" value="Metal-dep_hydrolase_composite"/>
</dbReference>
<dbReference type="InterPro" id="IPR032466">
    <property type="entry name" value="Metal_Hydrolase"/>
</dbReference>
<dbReference type="InterPro" id="IPR006680">
    <property type="entry name" value="Amidohydro-rel"/>
</dbReference>
<evidence type="ECO:0000313" key="11">
    <source>
        <dbReference type="Proteomes" id="UP000572817"/>
    </source>
</evidence>
<dbReference type="AlphaFoldDB" id="A0A8H4N4N5"/>
<name>A0A8H4N4N5_9PEZI</name>
<dbReference type="InterPro" id="IPR014311">
    <property type="entry name" value="Guanine_deaminase"/>
</dbReference>
<evidence type="ECO:0000256" key="6">
    <source>
        <dbReference type="ARBA" id="ARBA00051148"/>
    </source>
</evidence>
<dbReference type="OrthoDB" id="194468at2759"/>
<feature type="domain" description="Amidohydrolase-related" evidence="9">
    <location>
        <begin position="84"/>
        <end position="463"/>
    </location>
</feature>
<reference evidence="10" key="1">
    <citation type="submission" date="2020-04" db="EMBL/GenBank/DDBJ databases">
        <title>Genome Assembly and Annotation of Botryosphaeria dothidea sdau 11-99, a Latent Pathogen of Apple Fruit Ring Rot in China.</title>
        <authorList>
            <person name="Yu C."/>
            <person name="Diao Y."/>
            <person name="Lu Q."/>
            <person name="Zhao J."/>
            <person name="Cui S."/>
            <person name="Peng C."/>
            <person name="He B."/>
            <person name="Liu H."/>
        </authorList>
    </citation>
    <scope>NUCLEOTIDE SEQUENCE [LARGE SCALE GENOMIC DNA]</scope>
    <source>
        <strain evidence="10">Sdau11-99</strain>
    </source>
</reference>
<dbReference type="GO" id="GO:0008892">
    <property type="term" value="F:guanine deaminase activity"/>
    <property type="evidence" value="ECO:0007669"/>
    <property type="project" value="UniProtKB-UniRule"/>
</dbReference>
<dbReference type="GO" id="GO:0008270">
    <property type="term" value="F:zinc ion binding"/>
    <property type="evidence" value="ECO:0007669"/>
    <property type="project" value="UniProtKB-UniRule"/>
</dbReference>
<dbReference type="GO" id="GO:0006147">
    <property type="term" value="P:guanine catabolic process"/>
    <property type="evidence" value="ECO:0007669"/>
    <property type="project" value="UniProtKB-UniRule"/>
</dbReference>
<dbReference type="EC" id="3.5.4.3" evidence="8"/>
<dbReference type="PANTHER" id="PTHR11271">
    <property type="entry name" value="GUANINE DEAMINASE"/>
    <property type="match status" value="1"/>
</dbReference>
<keyword evidence="4 8" id="KW-0378">Hydrolase</keyword>
<proteinExistence type="inferred from homology"/>
<dbReference type="Gene3D" id="3.20.20.140">
    <property type="entry name" value="Metal-dependent hydrolases"/>
    <property type="match status" value="1"/>
</dbReference>
<comment type="catalytic activity">
    <reaction evidence="6 8">
        <text>guanine + H2O + H(+) = xanthine + NH4(+)</text>
        <dbReference type="Rhea" id="RHEA:14665"/>
        <dbReference type="ChEBI" id="CHEBI:15377"/>
        <dbReference type="ChEBI" id="CHEBI:15378"/>
        <dbReference type="ChEBI" id="CHEBI:16235"/>
        <dbReference type="ChEBI" id="CHEBI:17712"/>
        <dbReference type="ChEBI" id="CHEBI:28938"/>
        <dbReference type="EC" id="3.5.4.3"/>
    </reaction>
</comment>
<evidence type="ECO:0000256" key="5">
    <source>
        <dbReference type="ARBA" id="ARBA00022833"/>
    </source>
</evidence>
<sequence length="471" mass="52023">MGDLSDPATLISPEERKTIYIGAFVHSKSLEELDICEKGAIGVDERGRIVFIEREDSHVESAIKKHADWADAAIVTIKDKGFFFPGFIDTHIHAPQHGNAGIVSKSTLLDWLNTYTFPLEASLSDLAKARRVYTRCVSRTLSHGTTTAAYYATIDVAATNLLADICLQKGQRAFIGRVCMDSELSPEWYRDESSADTIRKSKEVVEYVKKVDAGKGIVAPIITPRFAPSCHHDTMCELAKIQKEHDILAQTHISENAGEIQLVKELFPESRHYTDVYDTAGLLNSKMILAHAVHLTEDEKILIKKRDAKIAHCPVSNSALTSGTAPVRDLLNRGITVGLGTDVSGGYSPSILEMIRHTILVSRHRSFEDGEGAKLATEEALYLATRGGAKVVGLEDRIGGFEVGMDWDAQMITLNTVSEDGEEGLENPVDVFGWESWEDRIGKWAYNGDDRNTAAVWVKGRLVHQRKSYGL</sequence>
<dbReference type="UniPathway" id="UPA00603">
    <property type="reaction ID" value="UER00660"/>
</dbReference>
<gene>
    <name evidence="10" type="ORF">GTA08_BOTSDO05778</name>
</gene>
<evidence type="ECO:0000259" key="9">
    <source>
        <dbReference type="Pfam" id="PF01979"/>
    </source>
</evidence>
<comment type="pathway">
    <text evidence="1 8">Purine metabolism; guanine degradation; xanthine from guanine: step 1/1.</text>
</comment>
<dbReference type="SUPFAM" id="SSF51338">
    <property type="entry name" value="Composite domain of metallo-dependent hydrolases"/>
    <property type="match status" value="1"/>
</dbReference>
<evidence type="ECO:0000256" key="3">
    <source>
        <dbReference type="ARBA" id="ARBA00022723"/>
    </source>
</evidence>
<evidence type="ECO:0000256" key="8">
    <source>
        <dbReference type="RuleBase" id="RU366009"/>
    </source>
</evidence>
<evidence type="ECO:0000256" key="2">
    <source>
        <dbReference type="ARBA" id="ARBA00006745"/>
    </source>
</evidence>
<dbReference type="PANTHER" id="PTHR11271:SF6">
    <property type="entry name" value="GUANINE DEAMINASE"/>
    <property type="match status" value="1"/>
</dbReference>
<dbReference type="EMBL" id="WWBZ02000033">
    <property type="protein sequence ID" value="KAF4307078.1"/>
    <property type="molecule type" value="Genomic_DNA"/>
</dbReference>
<keyword evidence="5 8" id="KW-0862">Zinc</keyword>
<protein>
    <recommendedName>
        <fullName evidence="8">Guanine deaminase</fullName>
        <shortName evidence="8">Guanase</shortName>
        <ecNumber evidence="8">3.5.4.3</ecNumber>
    </recommendedName>
    <alternativeName>
        <fullName evidence="8">Guanine aminohydrolase</fullName>
    </alternativeName>
</protein>
<dbReference type="FunFam" id="3.20.20.140:FF:000022">
    <property type="entry name" value="Guanine deaminase"/>
    <property type="match status" value="1"/>
</dbReference>